<dbReference type="InParanoid" id="A0A2P5BVZ1"/>
<protein>
    <submittedName>
        <fullName evidence="1">FCP1 domain containing protein</fullName>
    </submittedName>
</protein>
<comment type="caution">
    <text evidence="1">The sequence shown here is derived from an EMBL/GenBank/DDBJ whole genome shotgun (WGS) entry which is preliminary data.</text>
</comment>
<dbReference type="InterPro" id="IPR023214">
    <property type="entry name" value="HAD_sf"/>
</dbReference>
<dbReference type="Proteomes" id="UP000237000">
    <property type="component" value="Unassembled WGS sequence"/>
</dbReference>
<dbReference type="OrthoDB" id="1711508at2759"/>
<dbReference type="STRING" id="63057.A0A2P5BVZ1"/>
<name>A0A2P5BVZ1_TREOI</name>
<accession>A0A2P5BVZ1</accession>
<dbReference type="EMBL" id="JXTC01000451">
    <property type="protein sequence ID" value="PON52967.1"/>
    <property type="molecule type" value="Genomic_DNA"/>
</dbReference>
<sequence>MKGLKSKLLFAWDQNECTNSGFSTLENKHKPLFLKESNKLWQNKYLCRGQYSSSNTLLIDNKPYKALLNPPHTSIFTEHEYKVDDVDDVALGPKSELRLYLDELAEADDIPSFVKGHPFGQPAISPDHSDWNFYSKVVRRFEKST</sequence>
<evidence type="ECO:0000313" key="1">
    <source>
        <dbReference type="EMBL" id="PON52967.1"/>
    </source>
</evidence>
<proteinExistence type="predicted"/>
<dbReference type="Gene3D" id="3.40.50.1000">
    <property type="entry name" value="HAD superfamily/HAD-like"/>
    <property type="match status" value="1"/>
</dbReference>
<evidence type="ECO:0000313" key="2">
    <source>
        <dbReference type="Proteomes" id="UP000237000"/>
    </source>
</evidence>
<keyword evidence="2" id="KW-1185">Reference proteome</keyword>
<gene>
    <name evidence="1" type="ORF">TorRG33x02_306810</name>
</gene>
<reference evidence="2" key="1">
    <citation type="submission" date="2016-06" db="EMBL/GenBank/DDBJ databases">
        <title>Parallel loss of symbiosis genes in relatives of nitrogen-fixing non-legume Parasponia.</title>
        <authorList>
            <person name="Van Velzen R."/>
            <person name="Holmer R."/>
            <person name="Bu F."/>
            <person name="Rutten L."/>
            <person name="Van Zeijl A."/>
            <person name="Liu W."/>
            <person name="Santuari L."/>
            <person name="Cao Q."/>
            <person name="Sharma T."/>
            <person name="Shen D."/>
            <person name="Roswanjaya Y."/>
            <person name="Wardhani T."/>
            <person name="Kalhor M.S."/>
            <person name="Jansen J."/>
            <person name="Van den Hoogen J."/>
            <person name="Gungor B."/>
            <person name="Hartog M."/>
            <person name="Hontelez J."/>
            <person name="Verver J."/>
            <person name="Yang W.-C."/>
            <person name="Schijlen E."/>
            <person name="Repin R."/>
            <person name="Schilthuizen M."/>
            <person name="Schranz E."/>
            <person name="Heidstra R."/>
            <person name="Miyata K."/>
            <person name="Fedorova E."/>
            <person name="Kohlen W."/>
            <person name="Bisseling T."/>
            <person name="Smit S."/>
            <person name="Geurts R."/>
        </authorList>
    </citation>
    <scope>NUCLEOTIDE SEQUENCE [LARGE SCALE GENOMIC DNA]</scope>
    <source>
        <strain evidence="2">cv. RG33-2</strain>
    </source>
</reference>
<organism evidence="1 2">
    <name type="scientific">Trema orientale</name>
    <name type="common">Charcoal tree</name>
    <name type="synonym">Celtis orientalis</name>
    <dbReference type="NCBI Taxonomy" id="63057"/>
    <lineage>
        <taxon>Eukaryota</taxon>
        <taxon>Viridiplantae</taxon>
        <taxon>Streptophyta</taxon>
        <taxon>Embryophyta</taxon>
        <taxon>Tracheophyta</taxon>
        <taxon>Spermatophyta</taxon>
        <taxon>Magnoliopsida</taxon>
        <taxon>eudicotyledons</taxon>
        <taxon>Gunneridae</taxon>
        <taxon>Pentapetalae</taxon>
        <taxon>rosids</taxon>
        <taxon>fabids</taxon>
        <taxon>Rosales</taxon>
        <taxon>Cannabaceae</taxon>
        <taxon>Trema</taxon>
    </lineage>
</organism>
<dbReference type="AlphaFoldDB" id="A0A2P5BVZ1"/>